<proteinExistence type="predicted"/>
<reference evidence="1" key="1">
    <citation type="journal article" date="2023" name="Plant J.">
        <title>Genome sequences and population genomics provide insights into the demographic history, inbreeding, and mutation load of two 'living fossil' tree species of Dipteronia.</title>
        <authorList>
            <person name="Feng Y."/>
            <person name="Comes H.P."/>
            <person name="Chen J."/>
            <person name="Zhu S."/>
            <person name="Lu R."/>
            <person name="Zhang X."/>
            <person name="Li P."/>
            <person name="Qiu J."/>
            <person name="Olsen K.M."/>
            <person name="Qiu Y."/>
        </authorList>
    </citation>
    <scope>NUCLEOTIDE SEQUENCE</scope>
    <source>
        <strain evidence="1">NBL</strain>
    </source>
</reference>
<gene>
    <name evidence="1" type="ORF">Dsin_027892</name>
</gene>
<evidence type="ECO:0000313" key="1">
    <source>
        <dbReference type="EMBL" id="KAK3188331.1"/>
    </source>
</evidence>
<dbReference type="InterPro" id="IPR029055">
    <property type="entry name" value="Ntn_hydrolases_N"/>
</dbReference>
<keyword evidence="2" id="KW-1185">Reference proteome</keyword>
<dbReference type="Gene3D" id="3.60.20.10">
    <property type="entry name" value="Glutamine Phosphoribosylpyrophosphate, subunit 1, domain 1"/>
    <property type="match status" value="2"/>
</dbReference>
<organism evidence="1 2">
    <name type="scientific">Dipteronia sinensis</name>
    <dbReference type="NCBI Taxonomy" id="43782"/>
    <lineage>
        <taxon>Eukaryota</taxon>
        <taxon>Viridiplantae</taxon>
        <taxon>Streptophyta</taxon>
        <taxon>Embryophyta</taxon>
        <taxon>Tracheophyta</taxon>
        <taxon>Spermatophyta</taxon>
        <taxon>Magnoliopsida</taxon>
        <taxon>eudicotyledons</taxon>
        <taxon>Gunneridae</taxon>
        <taxon>Pentapetalae</taxon>
        <taxon>rosids</taxon>
        <taxon>malvids</taxon>
        <taxon>Sapindales</taxon>
        <taxon>Sapindaceae</taxon>
        <taxon>Hippocastanoideae</taxon>
        <taxon>Acereae</taxon>
        <taxon>Dipteronia</taxon>
    </lineage>
</organism>
<dbReference type="GO" id="GO:0005839">
    <property type="term" value="C:proteasome core complex"/>
    <property type="evidence" value="ECO:0007669"/>
    <property type="project" value="InterPro"/>
</dbReference>
<protein>
    <submittedName>
        <fullName evidence="1">Uncharacterized protein</fullName>
    </submittedName>
</protein>
<dbReference type="Pfam" id="PF00227">
    <property type="entry name" value="Proteasome"/>
    <property type="match status" value="1"/>
</dbReference>
<dbReference type="SUPFAM" id="SSF56235">
    <property type="entry name" value="N-terminal nucleophile aminohydrolases (Ntn hydrolases)"/>
    <property type="match status" value="1"/>
</dbReference>
<comment type="caution">
    <text evidence="1">The sequence shown here is derived from an EMBL/GenBank/DDBJ whole genome shotgun (WGS) entry which is preliminary data.</text>
</comment>
<dbReference type="Proteomes" id="UP001281410">
    <property type="component" value="Unassembled WGS sequence"/>
</dbReference>
<name>A0AAD9ZR73_9ROSI</name>
<dbReference type="GO" id="GO:0051603">
    <property type="term" value="P:proteolysis involved in protein catabolic process"/>
    <property type="evidence" value="ECO:0007669"/>
    <property type="project" value="InterPro"/>
</dbReference>
<dbReference type="AlphaFoldDB" id="A0AAD9ZR73"/>
<accession>A0AAD9ZR73</accession>
<evidence type="ECO:0000313" key="2">
    <source>
        <dbReference type="Proteomes" id="UP001281410"/>
    </source>
</evidence>
<dbReference type="InterPro" id="IPR001353">
    <property type="entry name" value="Proteasome_sua/b"/>
</dbReference>
<dbReference type="EMBL" id="JANJYJ010000009">
    <property type="protein sequence ID" value="KAK3188331.1"/>
    <property type="molecule type" value="Genomic_DNA"/>
</dbReference>
<sequence>MVRKIVSLDNHVALACAGLKAVDARVLINRAHIECQSHRLTVEDHVTVEYITRYIAVDLRDIGIGRTVSRCHTSDKQSTLSLEMAVFPMGPGPRGAPPRLGRKLDILLWTYSCCLYNYVVENGGKNIEVAVMTKDDGLKQLEEAEIDAIFTEIEAEKAAAKAAKKGPPKEI</sequence>